<proteinExistence type="predicted"/>
<feature type="region of interest" description="Disordered" evidence="1">
    <location>
        <begin position="203"/>
        <end position="274"/>
    </location>
</feature>
<dbReference type="AntiFam" id="ANF00251">
    <property type="entry name" value="Shadow ORF (opposite moaA)"/>
</dbReference>
<organism evidence="2 3">
    <name type="scientific">Burkholderia pseudomallei</name>
    <name type="common">Pseudomonas pseudomallei</name>
    <dbReference type="NCBI Taxonomy" id="28450"/>
    <lineage>
        <taxon>Bacteria</taxon>
        <taxon>Pseudomonadati</taxon>
        <taxon>Pseudomonadota</taxon>
        <taxon>Betaproteobacteria</taxon>
        <taxon>Burkholderiales</taxon>
        <taxon>Burkholderiaceae</taxon>
        <taxon>Burkholderia</taxon>
        <taxon>pseudomallei group</taxon>
    </lineage>
</organism>
<evidence type="ECO:0000256" key="1">
    <source>
        <dbReference type="SAM" id="MobiDB-lite"/>
    </source>
</evidence>
<reference evidence="2 3" key="1">
    <citation type="submission" date="2014-08" db="EMBL/GenBank/DDBJ databases">
        <authorList>
            <person name="Bunnell A."/>
            <person name="Chain P.S."/>
            <person name="Chertkov O."/>
            <person name="Currie B.J."/>
            <person name="Daligault H.E."/>
            <person name="Davenport K.W."/>
            <person name="Davis C."/>
            <person name="Gleasner C.D."/>
            <person name="Johnson S.L."/>
            <person name="Kaestli M."/>
            <person name="Koren S."/>
            <person name="Kunde Y.A."/>
            <person name="Mayo M."/>
            <person name="McMurry K.K."/>
            <person name="Price E.P."/>
            <person name="Reitenga K.G."/>
            <person name="Robison R."/>
            <person name="Rosovitz M.J."/>
            <person name="Sarovich D.S."/>
            <person name="Teshima H."/>
        </authorList>
    </citation>
    <scope>NUCLEOTIDE SEQUENCE [LARGE SCALE GENOMIC DNA]</scope>
    <source>
        <strain evidence="2 3">MSHR44</strain>
    </source>
</reference>
<feature type="region of interest" description="Disordered" evidence="1">
    <location>
        <begin position="153"/>
        <end position="176"/>
    </location>
</feature>
<feature type="compositionally biased region" description="Basic and acidic residues" evidence="1">
    <location>
        <begin position="203"/>
        <end position="212"/>
    </location>
</feature>
<feature type="compositionally biased region" description="Basic and acidic residues" evidence="1">
    <location>
        <begin position="227"/>
        <end position="274"/>
    </location>
</feature>
<sequence length="358" mass="39724">MPLGLERHRGGDRAAQPRIVAGARAQHVAQLGAVLVAETLQQAAARRDAHPVAVAAEVVAVRRDHADANLAVRHAEITRGAARGNVAREKRVTAANPREYLVARHEARSAVVLIDRAKRHFLDERQIEPLRARETHEIQHFVVVAAAQDHAVQPDAPKPGALRRGDAGRHVAQAARARQRAETVLAQAVQADVDASEARRLQRRGELREARPVGRQGEFVEPGQARDALDERRQAGAHERLAAREPDPAHAERDERPRESGERVERQHVRARQESHVLRHAVHATEVAPVRHRQTHIRDSAAEAIDERARHRRARRRLAAGARFAAARARLRTKRHHAPHAPLRSNWASLPCTSAHAA</sequence>
<dbReference type="EMBL" id="JQIM01000010">
    <property type="protein sequence ID" value="KGX07910.1"/>
    <property type="molecule type" value="Genomic_DNA"/>
</dbReference>
<dbReference type="Proteomes" id="UP000030475">
    <property type="component" value="Unassembled WGS sequence"/>
</dbReference>
<accession>A0AA40MCE1</accession>
<comment type="caution">
    <text evidence="2">The sequence shown here is derived from an EMBL/GenBank/DDBJ whole genome shotgun (WGS) entry which is preliminary data.</text>
</comment>
<dbReference type="AlphaFoldDB" id="A0AA40MCE1"/>
<evidence type="ECO:0000313" key="2">
    <source>
        <dbReference type="EMBL" id="KGX07910.1"/>
    </source>
</evidence>
<gene>
    <name evidence="2" type="ORF">Y036_3372</name>
</gene>
<evidence type="ECO:0000313" key="3">
    <source>
        <dbReference type="Proteomes" id="UP000030475"/>
    </source>
</evidence>
<protein>
    <submittedName>
        <fullName evidence="2">Uncharacterized protein</fullName>
    </submittedName>
</protein>
<name>A0AA40MCE1_BURPE</name>